<name>A0A5R9E4C1_9ACTN</name>
<dbReference type="InterPro" id="IPR014043">
    <property type="entry name" value="Acyl_transferase_dom"/>
</dbReference>
<evidence type="ECO:0000256" key="9">
    <source>
        <dbReference type="SAM" id="MobiDB-lite"/>
    </source>
</evidence>
<dbReference type="PANTHER" id="PTHR43775:SF51">
    <property type="entry name" value="INACTIVE PHENOLPHTHIOCEROL SYNTHESIS POLYKETIDE SYNTHASE TYPE I PKS1-RELATED"/>
    <property type="match status" value="1"/>
</dbReference>
<dbReference type="Pfam" id="PF21089">
    <property type="entry name" value="PKS_DH_N"/>
    <property type="match status" value="1"/>
</dbReference>
<evidence type="ECO:0000256" key="4">
    <source>
        <dbReference type="ARBA" id="ARBA00022679"/>
    </source>
</evidence>
<dbReference type="Gene3D" id="3.90.180.10">
    <property type="entry name" value="Medium-chain alcohol dehydrogenases, catalytic domain"/>
    <property type="match status" value="1"/>
</dbReference>
<evidence type="ECO:0000313" key="14">
    <source>
        <dbReference type="Proteomes" id="UP000305921"/>
    </source>
</evidence>
<dbReference type="InterPro" id="IPR016039">
    <property type="entry name" value="Thiolase-like"/>
</dbReference>
<dbReference type="InterPro" id="IPR049552">
    <property type="entry name" value="PKS_DH_N"/>
</dbReference>
<dbReference type="InterPro" id="IPR020806">
    <property type="entry name" value="PKS_PP-bd"/>
</dbReference>
<dbReference type="InterPro" id="IPR057326">
    <property type="entry name" value="KR_dom"/>
</dbReference>
<dbReference type="InterPro" id="IPR016036">
    <property type="entry name" value="Malonyl_transacylase_ACP-bd"/>
</dbReference>
<dbReference type="InterPro" id="IPR032821">
    <property type="entry name" value="PKS_assoc"/>
</dbReference>
<feature type="domain" description="Carrier" evidence="10">
    <location>
        <begin position="2083"/>
        <end position="2158"/>
    </location>
</feature>
<dbReference type="Gene3D" id="3.10.129.110">
    <property type="entry name" value="Polyketide synthase dehydratase"/>
    <property type="match status" value="1"/>
</dbReference>
<dbReference type="InterPro" id="IPR055123">
    <property type="entry name" value="SpnB-like_Rossmann"/>
</dbReference>
<proteinExistence type="predicted"/>
<dbReference type="Gene3D" id="1.10.1200.10">
    <property type="entry name" value="ACP-like"/>
    <property type="match status" value="1"/>
</dbReference>
<dbReference type="Pfam" id="PF08659">
    <property type="entry name" value="KR"/>
    <property type="match status" value="1"/>
</dbReference>
<dbReference type="Pfam" id="PF00109">
    <property type="entry name" value="ketoacyl-synt"/>
    <property type="match status" value="1"/>
</dbReference>
<dbReference type="Pfam" id="PF16197">
    <property type="entry name" value="KAsynt_C_assoc"/>
    <property type="match status" value="1"/>
</dbReference>
<dbReference type="GO" id="GO:0006633">
    <property type="term" value="P:fatty acid biosynthetic process"/>
    <property type="evidence" value="ECO:0007669"/>
    <property type="project" value="InterPro"/>
</dbReference>
<dbReference type="PANTHER" id="PTHR43775">
    <property type="entry name" value="FATTY ACID SYNTHASE"/>
    <property type="match status" value="1"/>
</dbReference>
<dbReference type="InterPro" id="IPR001227">
    <property type="entry name" value="Ac_transferase_dom_sf"/>
</dbReference>
<dbReference type="PROSITE" id="PS52004">
    <property type="entry name" value="KS3_2"/>
    <property type="match status" value="1"/>
</dbReference>
<dbReference type="Pfam" id="PF00698">
    <property type="entry name" value="Acyl_transf_1"/>
    <property type="match status" value="1"/>
</dbReference>
<sequence>MTSTDQQQVVEALRTALKENARLKQAHSRLKQRDEEPIAIVGMACRFPGGVRSPQDLWQLVTDGVDAVGPFPADRGWNLTELYDEDPDTPGTSYVREGGFLRDAARFDPEFFGISPREALAIDPQQRLLLETAWETFEHAGIDPRSLRGSRTGVFVGTMYDDYASRLSPAPEEYEGYLSTGSAGSVASGRVSYTFGLEGPALTVDTACSSSLVALHLACASLRRGESTLALAGGATVMATPTPFVEFSRQRGLAPDGRCKPFAGSADGTGWSEGAALILVERLSDARRNGHRVLAVVRGSAVNQDGASNGLTAPNGPAQERLIGQALAAAGLTATDVDAVEAHGTGTRLGDPIEAQALIATYGRSRAAGTPLYLGSLKSNIGHSQAAAGVGGVIKMTMAMRHGVLARTLHVDEPTPHVDWSDGSVALLTEERAWPEHGRPRRAAVSSFGISGTNAHVILEQAPEEAPATRSSAPSATAPAEAALPAVPVLLSAATATALRDQADRLYRHLTADPAAEASPADLADLGRSLAVSRSHLTHRAVLVAEDRKRLLDGLRALATETAHKGGPEAVRGTAQEGRTAFLFAGQGSQRAAAGKELYEAFPAYAAAFDAVCAAVDPHLERPLREVLFAPEDSADAALLHYTAYTQPALFACEVALHRLLDSWGVRPDAVLGHSVGAFAAAHAAGVLSLEDAAELIAARGRIMQSLEPGGAMVALRTGEAEALALLAGYEDRVSVAAVNGPGATVLSGDRQALEAVVAAFESRGGKATWLRVSHAFHSPLMEPALDRFRAVARRMTFHAPRITFVSDLTGRTATAAELADPEYWVRHVREAVRFQDGVHSLAGLGCVRFLDLGPSGDLAAIAANCLAEETGLRRPRGGHRVVPALRRRRPEVTALLDAVARLHADGADVDWNAFFAGRPARHIELPTYAFQHGHYWLEGTRQRTSGTAGTADAAGLDAADHPLLAAVAEVPGLDGLLVSGRLSLAEHPWLADHRVAGEILVPGTALLDLAAWTAREAGCALVEELLMEAPLIVPEDGSVRLRLFLAAPDASGARALTLHSRREPARGEDGAEPSGWTRHAHGSVASGISGVSGVSGGETRPADLSVWPPTGAEPVAVPPAALYEDLAARGLAYGPAFRRVGAMWRRGEETFAEVALPEDGPARPDAYRVHPALLDAALHPLATGGVIHDGGTGLLPYAWSGVRVHGSAGGRLRVRLAPAGASSVAVEVADATGAPVASVAALALRPLPSGSTGNGTEPDGLLVPSWSPLPALTRAPAASGRWALIGTAEDTAAEAAEALAAALGEAGAVPAVHRDAEALAAALAAGAPAPDLVVLVCPAADGGSATAEGVREVLYRTLAVTRLLVDDERLHHTRLVALTRGAVAVGGDAVAAPGQRAVWGMLRSADREHPGRFLLVDEDGTAESRRSLPAALATGEPELALRGGVAHRPVLDSDGPAGGLVPPADAPHWRLDYVARKSFADLTLEPWPEADAPLAPGQIRVRMRAAGLNFRDVLLALGVIPPAVDVSAENPGQGGEGAGVVLDIGPGVTGLRPGDRVMGLFSGVGPVSVTDHRLVCRVPEGWSFTQAAAVPVTYLTAYYGLVDLAGLRAGESVLVHAGTGGVGTAALQIARHLGARAWSTASPAKWDVLRAAGLAEDRIASSRSLDFEERFRTTTGGEGFDVVLNSLAGEYVDASLRLLPRGGRFLEMGKTDRRDPAAVAAAHPGVNYRAYDVREPGPDRIQEMLTALLGLFEQGALQAPPVSVWDVRRAPDAFRHLAEARHIGKVVLALPDETGPWDPSRAVLITGGLGWLGRLTARHLVTDHGVRQLVLLGRSAATAASGETADALDELRDLGAEVHTAVCDAADRDALAATLADLAARGVRVGGVVHAAGVLDDGLLTSLTTEKLDRTLRAKVDAALHLHELTDSLDLSAFVAFSSIAGTLGSAGQAGYAAGNAFLDGLMERRRAAGRPGLSVVWGLWEGSGGMGSGLTDTDLARMARTGVAPLPVKHGLAMLDAALRRDVPVAVAAEWNADGLRARSAAGTLPPLLRSLVPASAPAPAAAAAPAPVRVLAPRPARPAGDLMEVVRREIATVLGHASAEAVDIHGVFDQIGFDSLTAVELRNRLTKTTGIKLPATFIYDWPTPTDLVDHLHTQLGHPTQESAQETATTATAAEAALDEIVRLAAELTEEPLSDLLRDAARDRLHGVLAAMGTGAGGGAA</sequence>
<dbReference type="SMART" id="SM00827">
    <property type="entry name" value="PKS_AT"/>
    <property type="match status" value="1"/>
</dbReference>
<evidence type="ECO:0000256" key="1">
    <source>
        <dbReference type="ARBA" id="ARBA00004792"/>
    </source>
</evidence>
<dbReference type="InterPro" id="IPR042104">
    <property type="entry name" value="PKS_dehydratase_sf"/>
</dbReference>
<dbReference type="CDD" id="cd05195">
    <property type="entry name" value="enoyl_red"/>
    <property type="match status" value="1"/>
</dbReference>
<dbReference type="InterPro" id="IPR050091">
    <property type="entry name" value="PKS_NRPS_Biosynth_Enz"/>
</dbReference>
<gene>
    <name evidence="13" type="ORF">FEF34_18570</name>
</gene>
<dbReference type="FunFam" id="3.40.50.720:FF:000209">
    <property type="entry name" value="Polyketide synthase Pks12"/>
    <property type="match status" value="1"/>
</dbReference>
<evidence type="ECO:0000256" key="2">
    <source>
        <dbReference type="ARBA" id="ARBA00022450"/>
    </source>
</evidence>
<keyword evidence="14" id="KW-1185">Reference proteome</keyword>
<feature type="region of interest" description="C-terminal hotdog fold" evidence="8">
    <location>
        <begin position="1113"/>
        <end position="1254"/>
    </location>
</feature>
<dbReference type="SUPFAM" id="SSF55048">
    <property type="entry name" value="Probable ACP-binding domain of malonyl-CoA ACP transacylase"/>
    <property type="match status" value="1"/>
</dbReference>
<reference evidence="13 14" key="1">
    <citation type="submission" date="2019-05" db="EMBL/GenBank/DDBJ databases">
        <title>Streptomyces marianii sp. nov., a novel marine actinomycete from southern coast of India.</title>
        <authorList>
            <person name="Iniyan A.M."/>
            <person name="Wink J."/>
            <person name="Ramprasad E."/>
            <person name="Ramana C.V."/>
            <person name="Bunk B."/>
            <person name="Sproer C."/>
            <person name="Joseph F.-J.R.S."/>
            <person name="Vincent S.G.P."/>
        </authorList>
    </citation>
    <scope>NUCLEOTIDE SEQUENCE [LARGE SCALE GENOMIC DNA]</scope>
    <source>
        <strain evidence="13 14">ICN19</strain>
    </source>
</reference>
<keyword evidence="2" id="KW-0596">Phosphopantetheine</keyword>
<dbReference type="CDD" id="cd00833">
    <property type="entry name" value="PKS"/>
    <property type="match status" value="1"/>
</dbReference>
<keyword evidence="4" id="KW-0808">Transferase</keyword>
<dbReference type="InterPro" id="IPR049900">
    <property type="entry name" value="PKS_mFAS_DH"/>
</dbReference>
<feature type="active site" description="Proton acceptor; for dehydratase activity" evidence="8">
    <location>
        <position position="994"/>
    </location>
</feature>
<dbReference type="InterPro" id="IPR014030">
    <property type="entry name" value="Ketoacyl_synth_N"/>
</dbReference>
<dbReference type="SMART" id="SM00829">
    <property type="entry name" value="PKS_ER"/>
    <property type="match status" value="1"/>
</dbReference>
<dbReference type="GO" id="GO:0004312">
    <property type="term" value="F:fatty acid synthase activity"/>
    <property type="evidence" value="ECO:0007669"/>
    <property type="project" value="TreeGrafter"/>
</dbReference>
<dbReference type="SUPFAM" id="SSF53901">
    <property type="entry name" value="Thiolase-like"/>
    <property type="match status" value="1"/>
</dbReference>
<evidence type="ECO:0000256" key="7">
    <source>
        <dbReference type="ARBA" id="ARBA00023315"/>
    </source>
</evidence>
<feature type="region of interest" description="Disordered" evidence="9">
    <location>
        <begin position="1059"/>
        <end position="1101"/>
    </location>
</feature>
<evidence type="ECO:0000259" key="10">
    <source>
        <dbReference type="PROSITE" id="PS50075"/>
    </source>
</evidence>
<evidence type="ECO:0000256" key="6">
    <source>
        <dbReference type="ARBA" id="ARBA00023268"/>
    </source>
</evidence>
<dbReference type="InterPro" id="IPR020843">
    <property type="entry name" value="ER"/>
</dbReference>
<evidence type="ECO:0000313" key="13">
    <source>
        <dbReference type="EMBL" id="TLQ44821.1"/>
    </source>
</evidence>
<protein>
    <submittedName>
        <fullName evidence="13">SDR family NAD(P)-dependent oxidoreductase</fullName>
    </submittedName>
</protein>
<dbReference type="InterPro" id="IPR009081">
    <property type="entry name" value="PP-bd_ACP"/>
</dbReference>
<dbReference type="Gene3D" id="3.40.50.720">
    <property type="entry name" value="NAD(P)-binding Rossmann-like Domain"/>
    <property type="match status" value="1"/>
</dbReference>
<evidence type="ECO:0000259" key="11">
    <source>
        <dbReference type="PROSITE" id="PS52004"/>
    </source>
</evidence>
<dbReference type="SMART" id="SM01294">
    <property type="entry name" value="PKS_PP_betabranch"/>
    <property type="match status" value="1"/>
</dbReference>
<keyword evidence="7" id="KW-0012">Acyltransferase</keyword>
<dbReference type="InterPro" id="IPR018201">
    <property type="entry name" value="Ketoacyl_synth_AS"/>
</dbReference>
<dbReference type="PROSITE" id="PS52019">
    <property type="entry name" value="PKS_MFAS_DH"/>
    <property type="match status" value="1"/>
</dbReference>
<feature type="domain" description="PKS/mFAS DH" evidence="12">
    <location>
        <begin position="962"/>
        <end position="1254"/>
    </location>
</feature>
<accession>A0A5R9E4C1</accession>
<dbReference type="Pfam" id="PF02801">
    <property type="entry name" value="Ketoacyl-synt_C"/>
    <property type="match status" value="1"/>
</dbReference>
<dbReference type="InterPro" id="IPR006162">
    <property type="entry name" value="Ppantetheine_attach_site"/>
</dbReference>
<dbReference type="SUPFAM" id="SSF52151">
    <property type="entry name" value="FabD/lysophospholipase-like"/>
    <property type="match status" value="1"/>
</dbReference>
<feature type="active site" description="Proton donor; for dehydratase activity" evidence="8">
    <location>
        <position position="1176"/>
    </location>
</feature>
<dbReference type="OrthoDB" id="9778690at2"/>
<dbReference type="Pfam" id="PF08240">
    <property type="entry name" value="ADH_N"/>
    <property type="match status" value="1"/>
</dbReference>
<dbReference type="FunFam" id="3.90.180.10:FF:000032">
    <property type="entry name" value="Probable polyketide synthase pks1"/>
    <property type="match status" value="1"/>
</dbReference>
<dbReference type="SMART" id="SM00826">
    <property type="entry name" value="PKS_DH"/>
    <property type="match status" value="1"/>
</dbReference>
<dbReference type="GO" id="GO:0031177">
    <property type="term" value="F:phosphopantetheine binding"/>
    <property type="evidence" value="ECO:0007669"/>
    <property type="project" value="InterPro"/>
</dbReference>
<organism evidence="13 14">
    <name type="scientific">Streptomyces marianii</name>
    <dbReference type="NCBI Taxonomy" id="1817406"/>
    <lineage>
        <taxon>Bacteria</taxon>
        <taxon>Bacillati</taxon>
        <taxon>Actinomycetota</taxon>
        <taxon>Actinomycetes</taxon>
        <taxon>Kitasatosporales</taxon>
        <taxon>Streptomycetaceae</taxon>
        <taxon>Streptomyces</taxon>
    </lineage>
</organism>
<dbReference type="EMBL" id="VAWE01000001">
    <property type="protein sequence ID" value="TLQ44821.1"/>
    <property type="molecule type" value="Genomic_DNA"/>
</dbReference>
<dbReference type="Proteomes" id="UP000305921">
    <property type="component" value="Unassembled WGS sequence"/>
</dbReference>
<dbReference type="InterPro" id="IPR036736">
    <property type="entry name" value="ACP-like_sf"/>
</dbReference>
<dbReference type="SMART" id="SM00822">
    <property type="entry name" value="PKS_KR"/>
    <property type="match status" value="1"/>
</dbReference>
<evidence type="ECO:0000256" key="8">
    <source>
        <dbReference type="PROSITE-ProRule" id="PRU01363"/>
    </source>
</evidence>
<dbReference type="SUPFAM" id="SSF47336">
    <property type="entry name" value="ACP-like"/>
    <property type="match status" value="1"/>
</dbReference>
<dbReference type="Gene3D" id="3.30.70.3290">
    <property type="match status" value="1"/>
</dbReference>
<dbReference type="InterPro" id="IPR049551">
    <property type="entry name" value="PKS_DH_C"/>
</dbReference>
<dbReference type="PROSITE" id="PS50075">
    <property type="entry name" value="CARRIER"/>
    <property type="match status" value="1"/>
</dbReference>
<dbReference type="Gene3D" id="3.40.366.10">
    <property type="entry name" value="Malonyl-Coenzyme A Acyl Carrier Protein, domain 2"/>
    <property type="match status" value="1"/>
</dbReference>
<dbReference type="GO" id="GO:0033068">
    <property type="term" value="P:macrolide biosynthetic process"/>
    <property type="evidence" value="ECO:0007669"/>
    <property type="project" value="UniProtKB-ARBA"/>
</dbReference>
<dbReference type="CDD" id="cd08956">
    <property type="entry name" value="KR_3_FAS_SDR_x"/>
    <property type="match status" value="1"/>
</dbReference>
<keyword evidence="6" id="KW-0511">Multifunctional enzyme</keyword>
<dbReference type="Pfam" id="PF13602">
    <property type="entry name" value="ADH_zinc_N_2"/>
    <property type="match status" value="1"/>
</dbReference>
<dbReference type="InterPro" id="IPR016035">
    <property type="entry name" value="Acyl_Trfase/lysoPLipase"/>
</dbReference>
<dbReference type="PROSITE" id="PS00012">
    <property type="entry name" value="PHOSPHOPANTETHEINE"/>
    <property type="match status" value="1"/>
</dbReference>
<dbReference type="SUPFAM" id="SSF51735">
    <property type="entry name" value="NAD(P)-binding Rossmann-fold domains"/>
    <property type="match status" value="3"/>
</dbReference>
<keyword evidence="3" id="KW-0597">Phosphoprotein</keyword>
<dbReference type="InterPro" id="IPR036291">
    <property type="entry name" value="NAD(P)-bd_dom_sf"/>
</dbReference>
<dbReference type="InterPro" id="IPR013968">
    <property type="entry name" value="PKS_KR"/>
</dbReference>
<keyword evidence="5" id="KW-0045">Antibiotic biosynthesis</keyword>
<feature type="region of interest" description="N-terminal hotdog fold" evidence="8">
    <location>
        <begin position="962"/>
        <end position="1092"/>
    </location>
</feature>
<dbReference type="SUPFAM" id="SSF50129">
    <property type="entry name" value="GroES-like"/>
    <property type="match status" value="1"/>
</dbReference>
<dbReference type="Gene3D" id="3.40.50.11460">
    <property type="match status" value="1"/>
</dbReference>
<dbReference type="SMART" id="SM00825">
    <property type="entry name" value="PKS_KS"/>
    <property type="match status" value="1"/>
</dbReference>
<comment type="pathway">
    <text evidence="1">Antibiotic biosynthesis.</text>
</comment>
<dbReference type="Pfam" id="PF22953">
    <property type="entry name" value="SpnB_Rossmann"/>
    <property type="match status" value="1"/>
</dbReference>
<feature type="domain" description="Ketosynthase family 3 (KS3)" evidence="11">
    <location>
        <begin position="35"/>
        <end position="461"/>
    </location>
</feature>
<dbReference type="InterPro" id="IPR020807">
    <property type="entry name" value="PKS_DH"/>
</dbReference>
<dbReference type="RefSeq" id="WP_138054169.1">
    <property type="nucleotide sequence ID" value="NZ_VAWE01000001.1"/>
</dbReference>
<comment type="caution">
    <text evidence="13">The sequence shown here is derived from an EMBL/GenBank/DDBJ whole genome shotgun (WGS) entry which is preliminary data.</text>
</comment>
<dbReference type="InterPro" id="IPR011032">
    <property type="entry name" value="GroES-like_sf"/>
</dbReference>
<evidence type="ECO:0000259" key="12">
    <source>
        <dbReference type="PROSITE" id="PS52019"/>
    </source>
</evidence>
<dbReference type="GO" id="GO:0004315">
    <property type="term" value="F:3-oxoacyl-[acyl-carrier-protein] synthase activity"/>
    <property type="evidence" value="ECO:0007669"/>
    <property type="project" value="InterPro"/>
</dbReference>
<dbReference type="Gene3D" id="3.40.47.10">
    <property type="match status" value="1"/>
</dbReference>
<evidence type="ECO:0000256" key="5">
    <source>
        <dbReference type="ARBA" id="ARBA00023194"/>
    </source>
</evidence>
<dbReference type="InterPro" id="IPR014031">
    <property type="entry name" value="Ketoacyl_synth_C"/>
</dbReference>
<dbReference type="Pfam" id="PF14765">
    <property type="entry name" value="PS-DH"/>
    <property type="match status" value="1"/>
</dbReference>
<feature type="compositionally biased region" description="Low complexity" evidence="9">
    <location>
        <begin position="1083"/>
        <end position="1093"/>
    </location>
</feature>
<dbReference type="SMART" id="SM00823">
    <property type="entry name" value="PKS_PP"/>
    <property type="match status" value="1"/>
</dbReference>
<dbReference type="PROSITE" id="PS00606">
    <property type="entry name" value="KS3_1"/>
    <property type="match status" value="1"/>
</dbReference>
<feature type="compositionally biased region" description="Basic and acidic residues" evidence="9">
    <location>
        <begin position="1061"/>
        <end position="1070"/>
    </location>
</feature>
<dbReference type="InterPro" id="IPR020841">
    <property type="entry name" value="PKS_Beta-ketoAc_synthase_dom"/>
</dbReference>
<dbReference type="InterPro" id="IPR013154">
    <property type="entry name" value="ADH-like_N"/>
</dbReference>
<dbReference type="GO" id="GO:0016491">
    <property type="term" value="F:oxidoreductase activity"/>
    <property type="evidence" value="ECO:0007669"/>
    <property type="project" value="InterPro"/>
</dbReference>
<evidence type="ECO:0000256" key="3">
    <source>
        <dbReference type="ARBA" id="ARBA00022553"/>
    </source>
</evidence>
<dbReference type="FunFam" id="3.40.47.10:FF:000019">
    <property type="entry name" value="Polyketide synthase type I"/>
    <property type="match status" value="1"/>
</dbReference>
<dbReference type="Pfam" id="PF00550">
    <property type="entry name" value="PP-binding"/>
    <property type="match status" value="1"/>
</dbReference>